<feature type="compositionally biased region" description="Polar residues" evidence="1">
    <location>
        <begin position="76"/>
        <end position="90"/>
    </location>
</feature>
<feature type="compositionally biased region" description="Basic and acidic residues" evidence="1">
    <location>
        <begin position="535"/>
        <end position="548"/>
    </location>
</feature>
<evidence type="ECO:0000256" key="1">
    <source>
        <dbReference type="SAM" id="MobiDB-lite"/>
    </source>
</evidence>
<feature type="region of interest" description="Disordered" evidence="1">
    <location>
        <begin position="20"/>
        <end position="90"/>
    </location>
</feature>
<feature type="compositionally biased region" description="Polar residues" evidence="1">
    <location>
        <begin position="444"/>
        <end position="456"/>
    </location>
</feature>
<evidence type="ECO:0000313" key="2">
    <source>
        <dbReference type="EMBL" id="KAK6511337.1"/>
    </source>
</evidence>
<comment type="caution">
    <text evidence="2">The sequence shown here is derived from an EMBL/GenBank/DDBJ whole genome shotgun (WGS) entry which is preliminary data.</text>
</comment>
<proteinExistence type="predicted"/>
<dbReference type="AlphaFoldDB" id="A0AAV9WN82"/>
<gene>
    <name evidence="2" type="ORF">TWF481_000257</name>
</gene>
<protein>
    <submittedName>
        <fullName evidence="2">Uncharacterized protein</fullName>
    </submittedName>
</protein>
<dbReference type="Proteomes" id="UP001370758">
    <property type="component" value="Unassembled WGS sequence"/>
</dbReference>
<reference evidence="2 3" key="1">
    <citation type="submission" date="2023-08" db="EMBL/GenBank/DDBJ databases">
        <authorList>
            <person name="Palmer J.M."/>
        </authorList>
    </citation>
    <scope>NUCLEOTIDE SEQUENCE [LARGE SCALE GENOMIC DNA]</scope>
    <source>
        <strain evidence="2 3">TWF481</strain>
    </source>
</reference>
<accession>A0AAV9WN82</accession>
<feature type="region of interest" description="Disordered" evidence="1">
    <location>
        <begin position="421"/>
        <end position="556"/>
    </location>
</feature>
<sequence>MGRSAYLYLLTLGRQCYEPQHLSQSSNSPANNPANSNTTPSQTQNEASSSSQAGNNASSQPVAPAAAANASSSTAITQPSARSRAQASIELQRSLRKAQNDVLNTIGMQLHKGSGRREKSRAERTALQEKEDDMGLLLGGIDLACMYFFTWPLIGIRNELQTFQGLDDIPYTDLFLLIVKNRSVLDCFAGVSAHIIYQLVNVFREYLQSLLFKWLKRQPVFRDPRTRKPNRRLLNLLYKGMTLSAFFLIYPIYRHSVLQSLHLIPATPILPPISDFHPFRAFLGLSFTSIIRTLLSPSTYLDSPYLWSLLQQKAVFRLHILFLNIFNKGLPRTDKFEKAELSAGFVVGEADYDEFLSLSDDDGEVGETGGDDELLAAMGREPMVNGVVFDDNSNRDAVRGNGIMGGGGEWVPFPVDETAGVGVDAVPGPSGRNTGGRRRGSSNAVETQTFTATITPDTPVMERHPDSGSNSGIPGEDSGFLDPSSINHDDNDNADARSGISEIEVQVTTAQRRHERSHSDHYHNHHDRSHRHGRGGRDRSRRERDQRRYRNTHLATHPVEVLSSHMADTVAMALTLGLESMVMRANALTLFRATPGGEVVLPRSNMLVLAANAGMLGLSGAGLLGTRMLAPGMIRRTGNVGIMFGIWDTGRNWVSVSKALVMEWGLAWGLFEIAYFVSRWVGVAWYGYKP</sequence>
<name>A0AAV9WN82_9PEZI</name>
<evidence type="ECO:0000313" key="3">
    <source>
        <dbReference type="Proteomes" id="UP001370758"/>
    </source>
</evidence>
<feature type="compositionally biased region" description="Low complexity" evidence="1">
    <location>
        <begin position="23"/>
        <end position="75"/>
    </location>
</feature>
<organism evidence="2 3">
    <name type="scientific">Arthrobotrys musiformis</name>
    <dbReference type="NCBI Taxonomy" id="47236"/>
    <lineage>
        <taxon>Eukaryota</taxon>
        <taxon>Fungi</taxon>
        <taxon>Dikarya</taxon>
        <taxon>Ascomycota</taxon>
        <taxon>Pezizomycotina</taxon>
        <taxon>Orbiliomycetes</taxon>
        <taxon>Orbiliales</taxon>
        <taxon>Orbiliaceae</taxon>
        <taxon>Arthrobotrys</taxon>
    </lineage>
</organism>
<keyword evidence="3" id="KW-1185">Reference proteome</keyword>
<dbReference type="EMBL" id="JAVHJL010000001">
    <property type="protein sequence ID" value="KAK6511337.1"/>
    <property type="molecule type" value="Genomic_DNA"/>
</dbReference>
<feature type="compositionally biased region" description="Basic residues" evidence="1">
    <location>
        <begin position="523"/>
        <end position="534"/>
    </location>
</feature>